<dbReference type="EMBL" id="CP061032">
    <property type="protein sequence ID" value="QNP90237.1"/>
    <property type="molecule type" value="Genomic_DNA"/>
</dbReference>
<dbReference type="InterPro" id="IPR044055">
    <property type="entry name" value="RibLong"/>
</dbReference>
<gene>
    <name evidence="4" type="ORF">H7348_07850</name>
    <name evidence="5" type="ORF">IAU68_00050</name>
</gene>
<dbReference type="Proteomes" id="UP000516235">
    <property type="component" value="Chromosome"/>
</dbReference>
<dbReference type="RefSeq" id="WP_171193065.1">
    <property type="nucleotide sequence ID" value="NZ_CP061032.1"/>
</dbReference>
<evidence type="ECO:0000313" key="5">
    <source>
        <dbReference type="EMBL" id="QNP90237.1"/>
    </source>
</evidence>
<keyword evidence="2" id="KW-0472">Membrane</keyword>
<keyword evidence="7" id="KW-1185">Reference proteome</keyword>
<name>A0A7H0JYX1_9CORY</name>
<evidence type="ECO:0000256" key="2">
    <source>
        <dbReference type="SAM" id="Phobius"/>
    </source>
</evidence>
<dbReference type="KEGG" id="cluj:IAU68_00050"/>
<organism evidence="5 6">
    <name type="scientific">Corynebacterium lujinxingii</name>
    <dbReference type="NCBI Taxonomy" id="2763010"/>
    <lineage>
        <taxon>Bacteria</taxon>
        <taxon>Bacillati</taxon>
        <taxon>Actinomycetota</taxon>
        <taxon>Actinomycetes</taxon>
        <taxon>Mycobacteriales</taxon>
        <taxon>Corynebacteriaceae</taxon>
        <taxon>Corynebacterium</taxon>
    </lineage>
</organism>
<evidence type="ECO:0000256" key="1">
    <source>
        <dbReference type="SAM" id="MobiDB-lite"/>
    </source>
</evidence>
<feature type="compositionally biased region" description="Pro residues" evidence="1">
    <location>
        <begin position="528"/>
        <end position="538"/>
    </location>
</feature>
<evidence type="ECO:0000313" key="4">
    <source>
        <dbReference type="EMBL" id="MBC3179218.1"/>
    </source>
</evidence>
<evidence type="ECO:0000313" key="7">
    <source>
        <dbReference type="Proteomes" id="UP000642876"/>
    </source>
</evidence>
<feature type="domain" description="Long Rib" evidence="3">
    <location>
        <begin position="437"/>
        <end position="524"/>
    </location>
</feature>
<evidence type="ECO:0000313" key="6">
    <source>
        <dbReference type="Proteomes" id="UP000516235"/>
    </source>
</evidence>
<keyword evidence="2" id="KW-1133">Transmembrane helix</keyword>
<proteinExistence type="predicted"/>
<feature type="region of interest" description="Disordered" evidence="1">
    <location>
        <begin position="526"/>
        <end position="577"/>
    </location>
</feature>
<keyword evidence="2" id="KW-0812">Transmembrane</keyword>
<feature type="domain" description="Long Rib" evidence="3">
    <location>
        <begin position="361"/>
        <end position="427"/>
    </location>
</feature>
<feature type="compositionally biased region" description="Low complexity" evidence="1">
    <location>
        <begin position="539"/>
        <end position="550"/>
    </location>
</feature>
<dbReference type="NCBIfam" id="NF038186">
    <property type="entry name" value="YPDG_rpt"/>
    <property type="match status" value="2"/>
</dbReference>
<protein>
    <recommendedName>
        <fullName evidence="3">Long Rib domain-containing protein</fullName>
    </recommendedName>
</protein>
<reference evidence="6 7" key="1">
    <citation type="submission" date="2020-08" db="EMBL/GenBank/DDBJ databases">
        <title>novel species in genus Corynebacterium.</title>
        <authorList>
            <person name="Zhang G."/>
        </authorList>
    </citation>
    <scope>NUCLEOTIDE SEQUENCE [LARGE SCALE GENOMIC DNA]</scope>
    <source>
        <strain evidence="5">Zg-917</strain>
        <strain evidence="6 7">zg-917</strain>
    </source>
</reference>
<accession>A0A7H0JYX1</accession>
<feature type="transmembrane region" description="Helical" evidence="2">
    <location>
        <begin position="580"/>
        <end position="599"/>
    </location>
</feature>
<dbReference type="EMBL" id="JACMYE010000006">
    <property type="protein sequence ID" value="MBC3179218.1"/>
    <property type="molecule type" value="Genomic_DNA"/>
</dbReference>
<dbReference type="Proteomes" id="UP000642876">
    <property type="component" value="Unassembled WGS sequence"/>
</dbReference>
<dbReference type="Pfam" id="PF18957">
    <property type="entry name" value="RibLong"/>
    <property type="match status" value="2"/>
</dbReference>
<sequence length="617" mass="66130">MKFSRAVVAIATAAAVFTGGVTVPQSLAETRTTQEANLHWPTARVVPGDTVEVKPEGSFSSTMRFSGEEDYLGYRLTTNPVTGVATITVSDDVIPGESIRFNITTTDGVRELDYDLDVTVVESLGTMARDSDLDYPLALGAVDYVDEVKPFGDVPAGTTFGVVSPEHFDATISDDGTLSVKQLDELPTSSSSMVAVTATFADGSAQTFGVPVLVSTFEDGKRPELANLTVEEYYDFLIENRFKPEWEVANMAGDEPGYAEYAGEFAAGSKFKLRDDLVPNLRYFGDVSVDPDDGTVTVRPKRPIKGYRRFEVPVEVEGPDGRVGVGSAEFFIDEPGRWQAEKAIVEYADVSAPTPGPFRSNPYTEVPEGTWFEVSGEAPEGTDVDVNRETGEITIQTPDRTKPGTTLILPILAHFPDGSRKSTDAKFILTEPEVPEASTTHVTYPTQTINPGETVTIRPDNLPEGAAVTVNETFGHGSSVSVDEKTGAVTIAATEDARRGSAGAKLWVIFKDGSYHEVWAYVDIEKPTPTPTPEPSPEPTEQTAPEPQTETTEEPTPDVFEPIDVTEDESGSAEGSSTGGIIAIVLGVLAALGGLAFAAKPQLEKMGLWPDLPLPTA</sequence>
<evidence type="ECO:0000259" key="3">
    <source>
        <dbReference type="Pfam" id="PF18957"/>
    </source>
</evidence>
<dbReference type="AlphaFoldDB" id="A0A7H0JYX1"/>